<accession>A0ABQ5KBR3</accession>
<sequence>MIISEFKVNIWYKIKSSSCKPIGGEKGKRNDIPIVISSDDNYKERLWSYIPNEWLPDNFFEVPGLKSYQTLKRGFIGLYTHGNSSTRQDFLDIDKKQIIRWNKRLVRMDVLRSGFERSSSSKATDSQSAISSADITSASQDPCIQPSIPSSSSSSSFRTVLDNEYLCLY</sequence>
<protein>
    <submittedName>
        <fullName evidence="2">Uncharacterized protein</fullName>
    </submittedName>
</protein>
<gene>
    <name evidence="2" type="ORF">ADUPG1_014865</name>
</gene>
<dbReference type="EMBL" id="BQXS01020470">
    <property type="protein sequence ID" value="GKT29897.1"/>
    <property type="molecule type" value="Genomic_DNA"/>
</dbReference>
<name>A0ABQ5KBR3_9EUKA</name>
<proteinExistence type="predicted"/>
<comment type="caution">
    <text evidence="2">The sequence shown here is derived from an EMBL/GenBank/DDBJ whole genome shotgun (WGS) entry which is preliminary data.</text>
</comment>
<evidence type="ECO:0000313" key="3">
    <source>
        <dbReference type="Proteomes" id="UP001057375"/>
    </source>
</evidence>
<reference evidence="2" key="1">
    <citation type="submission" date="2022-03" db="EMBL/GenBank/DDBJ databases">
        <title>Draft genome sequence of Aduncisulcus paluster, a free-living microaerophilic Fornicata.</title>
        <authorList>
            <person name="Yuyama I."/>
            <person name="Kume K."/>
            <person name="Tamura T."/>
            <person name="Inagaki Y."/>
            <person name="Hashimoto T."/>
        </authorList>
    </citation>
    <scope>NUCLEOTIDE SEQUENCE</scope>
    <source>
        <strain evidence="2">NY0171</strain>
    </source>
</reference>
<dbReference type="Proteomes" id="UP001057375">
    <property type="component" value="Unassembled WGS sequence"/>
</dbReference>
<organism evidence="2 3">
    <name type="scientific">Aduncisulcus paluster</name>
    <dbReference type="NCBI Taxonomy" id="2918883"/>
    <lineage>
        <taxon>Eukaryota</taxon>
        <taxon>Metamonada</taxon>
        <taxon>Carpediemonas-like organisms</taxon>
        <taxon>Aduncisulcus</taxon>
    </lineage>
</organism>
<feature type="region of interest" description="Disordered" evidence="1">
    <location>
        <begin position="137"/>
        <end position="156"/>
    </location>
</feature>
<keyword evidence="3" id="KW-1185">Reference proteome</keyword>
<evidence type="ECO:0000313" key="2">
    <source>
        <dbReference type="EMBL" id="GKT29897.1"/>
    </source>
</evidence>
<evidence type="ECO:0000256" key="1">
    <source>
        <dbReference type="SAM" id="MobiDB-lite"/>
    </source>
</evidence>